<evidence type="ECO:0000313" key="8">
    <source>
        <dbReference type="EMBL" id="CAG9607474.1"/>
    </source>
</evidence>
<keyword evidence="9" id="KW-1185">Reference proteome</keyword>
<evidence type="ECO:0000256" key="4">
    <source>
        <dbReference type="ARBA" id="ARBA00022989"/>
    </source>
</evidence>
<dbReference type="InterPro" id="IPR050327">
    <property type="entry name" value="Proton-linked_MCT"/>
</dbReference>
<dbReference type="EMBL" id="CAKJTG010000005">
    <property type="protein sequence ID" value="CAG9607474.1"/>
    <property type="molecule type" value="Genomic_DNA"/>
</dbReference>
<organism evidence="8 9">
    <name type="scientific">Pseudoneobacillus rhizosphaerae</name>
    <dbReference type="NCBI Taxonomy" id="2880968"/>
    <lineage>
        <taxon>Bacteria</taxon>
        <taxon>Bacillati</taxon>
        <taxon>Bacillota</taxon>
        <taxon>Bacilli</taxon>
        <taxon>Bacillales</taxon>
        <taxon>Bacillaceae</taxon>
        <taxon>Pseudoneobacillus</taxon>
    </lineage>
</organism>
<evidence type="ECO:0000256" key="1">
    <source>
        <dbReference type="ARBA" id="ARBA00004651"/>
    </source>
</evidence>
<dbReference type="InterPro" id="IPR036259">
    <property type="entry name" value="MFS_trans_sf"/>
</dbReference>
<dbReference type="PANTHER" id="PTHR11360">
    <property type="entry name" value="MONOCARBOXYLATE TRANSPORTER"/>
    <property type="match status" value="1"/>
</dbReference>
<feature type="domain" description="Major facilitator superfamily (MFS) profile" evidence="7">
    <location>
        <begin position="17"/>
        <end position="421"/>
    </location>
</feature>
<feature type="transmembrane region" description="Helical" evidence="6">
    <location>
        <begin position="239"/>
        <end position="263"/>
    </location>
</feature>
<dbReference type="CDD" id="cd17355">
    <property type="entry name" value="MFS_YcxA_like"/>
    <property type="match status" value="1"/>
</dbReference>
<feature type="transmembrane region" description="Helical" evidence="6">
    <location>
        <begin position="366"/>
        <end position="389"/>
    </location>
</feature>
<keyword evidence="3 6" id="KW-0812">Transmembrane</keyword>
<sequence>MINTSVKKSNRLHYGWVVLGITFIAILVAAGMRSVTGVIMIPLENEYGWSRADISLAFAINLTIYGFSGPFIAAWMEKLGVRKIMAYAMLVLVLGIVLSLTMTSVWHLHIIWGVVIGLGSGVFLTVLSATVANRWFEKRRGMVVGLLMSSTAAGQMIFLPLLSSIIEDSSWRMALLVFIILGILMIPIISLWMRDEPAEKGLLPFGATEKVEKSPSANNKNPISTAFEGLAVGIRSWPFWLLCLSFFICGLSTSGLMGTHFIPASVHHGIPEVRAASLFAFMGIFNIIGTLFSGWLSDRFDNGWLLFWYYGLRGLSLLVLPYAFESQSYLLLVMFAVFYGLDWIATVPPTVNLAVKHFGKERGAVIYGWVFAAHQVGSGVAAYAAGYLYEVQHSYTTTFISAGVLCFVATLFVLSARKKKQISIQVEGKAI</sequence>
<reference evidence="8" key="1">
    <citation type="submission" date="2021-10" db="EMBL/GenBank/DDBJ databases">
        <authorList>
            <person name="Criscuolo A."/>
        </authorList>
    </citation>
    <scope>NUCLEOTIDE SEQUENCE</scope>
    <source>
        <strain evidence="8">CIP111885</strain>
    </source>
</reference>
<gene>
    <name evidence="8" type="ORF">NEOCIP111885_01165</name>
</gene>
<dbReference type="GO" id="GO:0005886">
    <property type="term" value="C:plasma membrane"/>
    <property type="evidence" value="ECO:0007669"/>
    <property type="project" value="UniProtKB-SubCell"/>
</dbReference>
<dbReference type="RefSeq" id="WP_230495733.1">
    <property type="nucleotide sequence ID" value="NZ_CAKJTG010000005.1"/>
</dbReference>
<proteinExistence type="predicted"/>
<feature type="transmembrane region" description="Helical" evidence="6">
    <location>
        <begin position="84"/>
        <end position="104"/>
    </location>
</feature>
<feature type="transmembrane region" description="Helical" evidence="6">
    <location>
        <begin position="330"/>
        <end position="354"/>
    </location>
</feature>
<accession>A0A9C7G7P5</accession>
<dbReference type="AlphaFoldDB" id="A0A9C7G7P5"/>
<dbReference type="Pfam" id="PF07690">
    <property type="entry name" value="MFS_1"/>
    <property type="match status" value="1"/>
</dbReference>
<feature type="transmembrane region" description="Helical" evidence="6">
    <location>
        <begin position="110"/>
        <end position="131"/>
    </location>
</feature>
<evidence type="ECO:0000313" key="9">
    <source>
        <dbReference type="Proteomes" id="UP000789845"/>
    </source>
</evidence>
<dbReference type="InterPro" id="IPR011701">
    <property type="entry name" value="MFS"/>
</dbReference>
<evidence type="ECO:0000256" key="2">
    <source>
        <dbReference type="ARBA" id="ARBA00022448"/>
    </source>
</evidence>
<protein>
    <submittedName>
        <fullName evidence="8">L-lactate transporter</fullName>
    </submittedName>
</protein>
<keyword evidence="2" id="KW-0813">Transport</keyword>
<evidence type="ECO:0000256" key="6">
    <source>
        <dbReference type="SAM" id="Phobius"/>
    </source>
</evidence>
<dbReference type="SUPFAM" id="SSF103473">
    <property type="entry name" value="MFS general substrate transporter"/>
    <property type="match status" value="1"/>
</dbReference>
<dbReference type="InterPro" id="IPR020846">
    <property type="entry name" value="MFS_dom"/>
</dbReference>
<comment type="subcellular location">
    <subcellularLocation>
        <location evidence="1">Cell membrane</location>
        <topology evidence="1">Multi-pass membrane protein</topology>
    </subcellularLocation>
</comment>
<comment type="caution">
    <text evidence="8">The sequence shown here is derived from an EMBL/GenBank/DDBJ whole genome shotgun (WGS) entry which is preliminary data.</text>
</comment>
<feature type="transmembrane region" description="Helical" evidence="6">
    <location>
        <begin position="395"/>
        <end position="414"/>
    </location>
</feature>
<dbReference type="PANTHER" id="PTHR11360:SF290">
    <property type="entry name" value="MONOCARBOXYLATE MFS PERMEASE"/>
    <property type="match status" value="1"/>
</dbReference>
<dbReference type="Gene3D" id="1.20.1250.20">
    <property type="entry name" value="MFS general substrate transporter like domains"/>
    <property type="match status" value="2"/>
</dbReference>
<keyword evidence="4 6" id="KW-1133">Transmembrane helix</keyword>
<feature type="transmembrane region" description="Helical" evidence="6">
    <location>
        <begin position="172"/>
        <end position="193"/>
    </location>
</feature>
<feature type="transmembrane region" description="Helical" evidence="6">
    <location>
        <begin position="303"/>
        <end position="324"/>
    </location>
</feature>
<evidence type="ECO:0000256" key="5">
    <source>
        <dbReference type="ARBA" id="ARBA00023136"/>
    </source>
</evidence>
<feature type="transmembrane region" description="Helical" evidence="6">
    <location>
        <begin position="12"/>
        <end position="32"/>
    </location>
</feature>
<feature type="transmembrane region" description="Helical" evidence="6">
    <location>
        <begin position="143"/>
        <end position="166"/>
    </location>
</feature>
<evidence type="ECO:0000256" key="3">
    <source>
        <dbReference type="ARBA" id="ARBA00022692"/>
    </source>
</evidence>
<keyword evidence="5 6" id="KW-0472">Membrane</keyword>
<dbReference type="PROSITE" id="PS50850">
    <property type="entry name" value="MFS"/>
    <property type="match status" value="1"/>
</dbReference>
<dbReference type="Proteomes" id="UP000789845">
    <property type="component" value="Unassembled WGS sequence"/>
</dbReference>
<evidence type="ECO:0000259" key="7">
    <source>
        <dbReference type="PROSITE" id="PS50850"/>
    </source>
</evidence>
<name>A0A9C7G7P5_9BACI</name>
<feature type="transmembrane region" description="Helical" evidence="6">
    <location>
        <begin position="52"/>
        <end position="72"/>
    </location>
</feature>
<feature type="transmembrane region" description="Helical" evidence="6">
    <location>
        <begin position="275"/>
        <end position="296"/>
    </location>
</feature>
<dbReference type="GO" id="GO:0022857">
    <property type="term" value="F:transmembrane transporter activity"/>
    <property type="evidence" value="ECO:0007669"/>
    <property type="project" value="InterPro"/>
</dbReference>